<keyword evidence="1 7" id="KW-1003">Cell membrane</keyword>
<dbReference type="InterPro" id="IPR003770">
    <property type="entry name" value="MLTG-like"/>
</dbReference>
<gene>
    <name evidence="7 9" type="primary">mltG</name>
    <name evidence="9" type="ORF">ACFSJ0_39045</name>
</gene>
<dbReference type="RefSeq" id="WP_246654779.1">
    <property type="nucleotide sequence ID" value="NZ_JAHKRM010000048.1"/>
</dbReference>
<evidence type="ECO:0000256" key="7">
    <source>
        <dbReference type="HAMAP-Rule" id="MF_02065"/>
    </source>
</evidence>
<evidence type="ECO:0000256" key="5">
    <source>
        <dbReference type="ARBA" id="ARBA00023239"/>
    </source>
</evidence>
<evidence type="ECO:0000313" key="10">
    <source>
        <dbReference type="Proteomes" id="UP001597097"/>
    </source>
</evidence>
<feature type="compositionally biased region" description="Low complexity" evidence="8">
    <location>
        <begin position="63"/>
        <end position="73"/>
    </location>
</feature>
<dbReference type="EC" id="4.2.2.29" evidence="7"/>
<comment type="catalytic activity">
    <reaction evidence="7">
        <text>a peptidoglycan chain = a peptidoglycan chain with N-acetyl-1,6-anhydromuramyl-[peptide] at the reducing end + a peptidoglycan chain with N-acetylglucosamine at the non-reducing end.</text>
        <dbReference type="EC" id="4.2.2.29"/>
    </reaction>
</comment>
<keyword evidence="4 7" id="KW-0472">Membrane</keyword>
<proteinExistence type="inferred from homology"/>
<dbReference type="Gene3D" id="3.30.1490.480">
    <property type="entry name" value="Endolytic murein transglycosylase"/>
    <property type="match status" value="1"/>
</dbReference>
<feature type="region of interest" description="Disordered" evidence="8">
    <location>
        <begin position="1"/>
        <end position="248"/>
    </location>
</feature>
<dbReference type="EMBL" id="JBHUCM010000038">
    <property type="protein sequence ID" value="MFD1543102.1"/>
    <property type="molecule type" value="Genomic_DNA"/>
</dbReference>
<evidence type="ECO:0000256" key="2">
    <source>
        <dbReference type="ARBA" id="ARBA00022692"/>
    </source>
</evidence>
<feature type="site" description="Important for catalytic activity" evidence="7">
    <location>
        <position position="471"/>
    </location>
</feature>
<sequence>MSHPPDDDLIPFDRDPDDVVVPDGVSPPDVVPDGSLGEHAHGTADPATDGRECHADDLGPTAPSDGDLSSDSGVSGGGALADGGMSGGGMRPDGGTSGGGASDGGVSGTDPGESLSGGDLTSAVAGDYASATDGSAAEVGAGGEAKGGGASEDAFGADPAQLGQQRSAVPTDEAGDGPSGEAKGGSEAEGGPGGEAKGGSTSRGDADDVAKGGSAARKAADDGAETKGGSSRSEATGGSERGAGRRGKRAALRKAALLGLVVTASMVAIGAGAYGVLKPYLAPDDFEGTGSGTVTVRIPPGANAGDVGAVLADAGVVASARSFVNVTKERAVAGRLHPGHYRLRKGMAAGAALDLLLTPASRVIRRVTVPEGMRAGETLVRVAAQSGLPLKQLRAVDTALVGLPKYARGLEGFLFPATYEVEPGDKAVDLLAAMVERFRAAARKVKLVEKAARVHLTPLEVVTVASMVQAEGGRDEDYPKISRVIYNRLQRGTPLQIDSTVLYAQGKRTLKVTESDTKVRSPYNTYAHTGLPPGPIANPGEKALIATLHPAKGDWHWFVTTDPAHRITKFTNKESEFVRYREELNRNLRTK</sequence>
<dbReference type="NCBIfam" id="TIGR00247">
    <property type="entry name" value="endolytic transglycosylase MltG"/>
    <property type="match status" value="1"/>
</dbReference>
<keyword evidence="10" id="KW-1185">Reference proteome</keyword>
<protein>
    <recommendedName>
        <fullName evidence="7">Endolytic murein transglycosylase</fullName>
        <ecNumber evidence="7">4.2.2.29</ecNumber>
    </recommendedName>
    <alternativeName>
        <fullName evidence="7">Peptidoglycan lytic transglycosylase</fullName>
    </alternativeName>
    <alternativeName>
        <fullName evidence="7">Peptidoglycan polymerization terminase</fullName>
    </alternativeName>
</protein>
<evidence type="ECO:0000256" key="3">
    <source>
        <dbReference type="ARBA" id="ARBA00022989"/>
    </source>
</evidence>
<feature type="compositionally biased region" description="Basic and acidic residues" evidence="8">
    <location>
        <begin position="1"/>
        <end position="14"/>
    </location>
</feature>
<keyword evidence="5 7" id="KW-0456">Lyase</keyword>
<dbReference type="PANTHER" id="PTHR30518">
    <property type="entry name" value="ENDOLYTIC MUREIN TRANSGLYCOSYLASE"/>
    <property type="match status" value="1"/>
</dbReference>
<dbReference type="CDD" id="cd08010">
    <property type="entry name" value="MltG_like"/>
    <property type="match status" value="1"/>
</dbReference>
<comment type="caution">
    <text evidence="9">The sequence shown here is derived from an EMBL/GenBank/DDBJ whole genome shotgun (WGS) entry which is preliminary data.</text>
</comment>
<comment type="subcellular location">
    <subcellularLocation>
        <location evidence="7">Cell membrane</location>
        <topology evidence="7">Single-pass membrane protein</topology>
    </subcellularLocation>
</comment>
<reference evidence="10" key="1">
    <citation type="journal article" date="2019" name="Int. J. Syst. Evol. Microbiol.">
        <title>The Global Catalogue of Microorganisms (GCM) 10K type strain sequencing project: providing services to taxonomists for standard genome sequencing and annotation.</title>
        <authorList>
            <consortium name="The Broad Institute Genomics Platform"/>
            <consortium name="The Broad Institute Genome Sequencing Center for Infectious Disease"/>
            <person name="Wu L."/>
            <person name="Ma J."/>
        </authorList>
    </citation>
    <scope>NUCLEOTIDE SEQUENCE [LARGE SCALE GENOMIC DNA]</scope>
    <source>
        <strain evidence="10">CGMCC 1.15399</strain>
    </source>
</reference>
<dbReference type="PANTHER" id="PTHR30518:SF2">
    <property type="entry name" value="ENDOLYTIC MUREIN TRANSGLYCOSYLASE"/>
    <property type="match status" value="1"/>
</dbReference>
<feature type="compositionally biased region" description="Low complexity" evidence="8">
    <location>
        <begin position="21"/>
        <end position="35"/>
    </location>
</feature>
<keyword evidence="6 7" id="KW-0961">Cell wall biogenesis/degradation</keyword>
<accession>A0ABW4GK54</accession>
<feature type="compositionally biased region" description="Gly residues" evidence="8">
    <location>
        <begin position="187"/>
        <end position="197"/>
    </location>
</feature>
<dbReference type="Pfam" id="PF02618">
    <property type="entry name" value="YceG"/>
    <property type="match status" value="1"/>
</dbReference>
<keyword evidence="2 7" id="KW-0812">Transmembrane</keyword>
<evidence type="ECO:0000256" key="8">
    <source>
        <dbReference type="SAM" id="MobiDB-lite"/>
    </source>
</evidence>
<evidence type="ECO:0000313" key="9">
    <source>
        <dbReference type="EMBL" id="MFD1543102.1"/>
    </source>
</evidence>
<comment type="similarity">
    <text evidence="7">Belongs to the transglycosylase MltG family.</text>
</comment>
<comment type="function">
    <text evidence="7">Functions as a peptidoglycan terminase that cleaves nascent peptidoglycan strands endolytically to terminate their elongation.</text>
</comment>
<organism evidence="9 10">
    <name type="scientific">Nonomuraea guangzhouensis</name>
    <dbReference type="NCBI Taxonomy" id="1291555"/>
    <lineage>
        <taxon>Bacteria</taxon>
        <taxon>Bacillati</taxon>
        <taxon>Actinomycetota</taxon>
        <taxon>Actinomycetes</taxon>
        <taxon>Streptosporangiales</taxon>
        <taxon>Streptosporangiaceae</taxon>
        <taxon>Nonomuraea</taxon>
    </lineage>
</organism>
<evidence type="ECO:0000256" key="1">
    <source>
        <dbReference type="ARBA" id="ARBA00022475"/>
    </source>
</evidence>
<feature type="compositionally biased region" description="Gly residues" evidence="8">
    <location>
        <begin position="74"/>
        <end position="107"/>
    </location>
</feature>
<feature type="transmembrane region" description="Helical" evidence="7">
    <location>
        <begin position="255"/>
        <end position="277"/>
    </location>
</feature>
<dbReference type="HAMAP" id="MF_02065">
    <property type="entry name" value="MltG"/>
    <property type="match status" value="1"/>
</dbReference>
<feature type="compositionally biased region" description="Gly residues" evidence="8">
    <location>
        <begin position="140"/>
        <end position="150"/>
    </location>
</feature>
<keyword evidence="3 7" id="KW-1133">Transmembrane helix</keyword>
<evidence type="ECO:0000256" key="4">
    <source>
        <dbReference type="ARBA" id="ARBA00023136"/>
    </source>
</evidence>
<dbReference type="Proteomes" id="UP001597097">
    <property type="component" value="Unassembled WGS sequence"/>
</dbReference>
<feature type="compositionally biased region" description="Basic and acidic residues" evidence="8">
    <location>
        <begin position="36"/>
        <end position="57"/>
    </location>
</feature>
<evidence type="ECO:0000256" key="6">
    <source>
        <dbReference type="ARBA" id="ARBA00023316"/>
    </source>
</evidence>
<name>A0ABW4GK54_9ACTN</name>